<dbReference type="Proteomes" id="UP000477722">
    <property type="component" value="Unassembled WGS sequence"/>
</dbReference>
<gene>
    <name evidence="1" type="ORF">G5C65_10605</name>
</gene>
<accession>A0A6G4WW17</accession>
<keyword evidence="1" id="KW-0067">ATP-binding</keyword>
<keyword evidence="2" id="KW-1185">Reference proteome</keyword>
<dbReference type="PANTHER" id="PTHR42708">
    <property type="entry name" value="ATP/GTP-BINDING PROTEIN-RELATED"/>
    <property type="match status" value="1"/>
</dbReference>
<dbReference type="GO" id="GO:0005524">
    <property type="term" value="F:ATP binding"/>
    <property type="evidence" value="ECO:0007669"/>
    <property type="project" value="UniProtKB-KW"/>
</dbReference>
<evidence type="ECO:0000313" key="2">
    <source>
        <dbReference type="Proteomes" id="UP000477722"/>
    </source>
</evidence>
<sequence>MRSGRRDADGAGTPGAVKIVVTGGPGVGKTTLVGTVGELRTLRMEDPSTGVPAGTTVDFGRIAVRRGLTACLFGASMSGGAEELGNELCARALGVVVLADVRRLGDSFAAVDHVEGRLPFVVAVNCFPGVERHAPLDIARALDLVDGTPVLLCDVRDRDSGKEVLIRLVEHAARWWEQAPYAVTDVTAGTGV</sequence>
<dbReference type="InterPro" id="IPR027417">
    <property type="entry name" value="P-loop_NTPase"/>
</dbReference>
<proteinExistence type="predicted"/>
<dbReference type="SUPFAM" id="SSF52540">
    <property type="entry name" value="P-loop containing nucleoside triphosphate hydrolases"/>
    <property type="match status" value="1"/>
</dbReference>
<name>A0A6G4WW17_9ACTN</name>
<keyword evidence="1" id="KW-0547">Nucleotide-binding</keyword>
<dbReference type="AlphaFoldDB" id="A0A6G4WW17"/>
<protein>
    <submittedName>
        <fullName evidence="1">ATP-binding protein</fullName>
    </submittedName>
</protein>
<organism evidence="1 2">
    <name type="scientific">Streptomyces boncukensis</name>
    <dbReference type="NCBI Taxonomy" id="2711219"/>
    <lineage>
        <taxon>Bacteria</taxon>
        <taxon>Bacillati</taxon>
        <taxon>Actinomycetota</taxon>
        <taxon>Actinomycetes</taxon>
        <taxon>Kitasatosporales</taxon>
        <taxon>Streptomycetaceae</taxon>
        <taxon>Streptomyces</taxon>
    </lineage>
</organism>
<evidence type="ECO:0000313" key="1">
    <source>
        <dbReference type="EMBL" id="NGO68797.1"/>
    </source>
</evidence>
<dbReference type="EMBL" id="JAAKZZ010000078">
    <property type="protein sequence ID" value="NGO68797.1"/>
    <property type="molecule type" value="Genomic_DNA"/>
</dbReference>
<dbReference type="PANTHER" id="PTHR42708:SF1">
    <property type="entry name" value="GLIDING MOTILITY PROTEIN MGLA"/>
    <property type="match status" value="1"/>
</dbReference>
<reference evidence="1 2" key="1">
    <citation type="submission" date="2020-02" db="EMBL/GenBank/DDBJ databases">
        <title>Whole-genome analyses of novel actinobacteria.</title>
        <authorList>
            <person name="Sahin N."/>
            <person name="Tatar D."/>
        </authorList>
    </citation>
    <scope>NUCLEOTIDE SEQUENCE [LARGE SCALE GENOMIC DNA]</scope>
    <source>
        <strain evidence="1 2">SB3404</strain>
    </source>
</reference>
<dbReference type="InterPro" id="IPR052705">
    <property type="entry name" value="Gliding_Motility_GTPase"/>
</dbReference>
<comment type="caution">
    <text evidence="1">The sequence shown here is derived from an EMBL/GenBank/DDBJ whole genome shotgun (WGS) entry which is preliminary data.</text>
</comment>
<dbReference type="RefSeq" id="WP_165298498.1">
    <property type="nucleotide sequence ID" value="NZ_JAAKZZ010000078.1"/>
</dbReference>